<dbReference type="RefSeq" id="WP_184526796.1">
    <property type="nucleotide sequence ID" value="NZ_JACHGK010000009.1"/>
</dbReference>
<protein>
    <submittedName>
        <fullName evidence="1">Uncharacterized protein</fullName>
    </submittedName>
</protein>
<dbReference type="Proteomes" id="UP000531594">
    <property type="component" value="Unassembled WGS sequence"/>
</dbReference>
<evidence type="ECO:0000313" key="2">
    <source>
        <dbReference type="Proteomes" id="UP000531594"/>
    </source>
</evidence>
<comment type="caution">
    <text evidence="1">The sequence shown here is derived from an EMBL/GenBank/DDBJ whole genome shotgun (WGS) entry which is preliminary data.</text>
</comment>
<dbReference type="AlphaFoldDB" id="A0A7X0HSM2"/>
<gene>
    <name evidence="1" type="ORF">HNR53_002750</name>
</gene>
<organism evidence="1 2">
    <name type="scientific">Bacillus benzoevorans</name>
    <dbReference type="NCBI Taxonomy" id="1456"/>
    <lineage>
        <taxon>Bacteria</taxon>
        <taxon>Bacillati</taxon>
        <taxon>Bacillota</taxon>
        <taxon>Bacilli</taxon>
        <taxon>Bacillales</taxon>
        <taxon>Bacillaceae</taxon>
        <taxon>Bacillus</taxon>
    </lineage>
</organism>
<evidence type="ECO:0000313" key="1">
    <source>
        <dbReference type="EMBL" id="MBB6446100.1"/>
    </source>
</evidence>
<accession>A0A7X0HSM2</accession>
<proteinExistence type="predicted"/>
<reference evidence="1 2" key="1">
    <citation type="submission" date="2020-08" db="EMBL/GenBank/DDBJ databases">
        <title>Genomic Encyclopedia of Type Strains, Phase IV (KMG-IV): sequencing the most valuable type-strain genomes for metagenomic binning, comparative biology and taxonomic classification.</title>
        <authorList>
            <person name="Goeker M."/>
        </authorList>
    </citation>
    <scope>NUCLEOTIDE SEQUENCE [LARGE SCALE GENOMIC DNA]</scope>
    <source>
        <strain evidence="1 2">DSM 5391</strain>
    </source>
</reference>
<keyword evidence="2" id="KW-1185">Reference proteome</keyword>
<name>A0A7X0HSM2_9BACI</name>
<dbReference type="EMBL" id="JACHGK010000009">
    <property type="protein sequence ID" value="MBB6446100.1"/>
    <property type="molecule type" value="Genomic_DNA"/>
</dbReference>
<sequence length="154" mass="17532">MSYQINGLKDIHKILMNNRRINGVVEVETLRLRTGEVYHNAVITNIDLIGSSIYSIGFMTEDQENLIINISELGMLHEAKHKKIRELNNQSYKKIKTEEKLKFLQRLYQVNEGSRNPIFVEEAAAIIEDIGQEAAAKAVDTSIIFPKGRVYSIA</sequence>